<dbReference type="PANTHER" id="PTHR30576:SF0">
    <property type="entry name" value="UNDECAPRENYL-PHOSPHATE N-ACETYLGALACTOSAMINYL 1-PHOSPHATE TRANSFERASE-RELATED"/>
    <property type="match status" value="1"/>
</dbReference>
<dbReference type="AlphaFoldDB" id="H8FQC1"/>
<comment type="caution">
    <text evidence="10">The sequence shown here is derived from an EMBL/GenBank/DDBJ whole genome shotgun (WGS) entry which is preliminary data.</text>
</comment>
<sequence>MLRVFRHYVNIPAFFLAAGEATILFTLTYSTSHLLSANGFDIPTDHAFASASVLTAVVLLAMSAVGLYNRAHFVHRRDVLSRTLVVFPLILIFISQALLGYGWLTSSQTQSGYYVLAGTGLLLFLPVLLGVRELFLLLVDHFDGLKRRVLVVGSGPRAAKIDRLSRDMLDRAYTIVGFVRLDHPQQQPPSVPLPQGNRRTSHRRDDYQVAAADLADFCAANAIDELVVASTERRGLPVQDLLACKLRGIQVVEYTTFWERESGQVDLHDIAPSWLIFCDGFKMNTLRAMVKRSFDIVISSILLVLTLPLTIPSALLIILESRGPIFYRQERVGLNGKPFWILKFRSMQTDAEKDGPRWAAKNDSRVTRVGAFLRKVRIDEIPQVLNVLKGEMSFVGPRPERPVFVEKLINEIPYYNNRHVTKPGITGWAQINYPYGATIEDAKMKLSYDLYYIKNNSLFLDVLITIQTLNVLLWNKGAR</sequence>
<accession>H8FQC1</accession>
<dbReference type="EC" id="2.7.8.6" evidence="10"/>
<dbReference type="GO" id="GO:0016020">
    <property type="term" value="C:membrane"/>
    <property type="evidence" value="ECO:0007669"/>
    <property type="project" value="UniProtKB-SubCell"/>
</dbReference>
<feature type="transmembrane region" description="Helical" evidence="8">
    <location>
        <begin position="7"/>
        <end position="27"/>
    </location>
</feature>
<evidence type="ECO:0000256" key="3">
    <source>
        <dbReference type="ARBA" id="ARBA00022679"/>
    </source>
</evidence>
<dbReference type="EMBL" id="CAHP01000014">
    <property type="protein sequence ID" value="CCG40559.1"/>
    <property type="molecule type" value="Genomic_DNA"/>
</dbReference>
<evidence type="ECO:0000256" key="2">
    <source>
        <dbReference type="ARBA" id="ARBA00006464"/>
    </source>
</evidence>
<dbReference type="NCBIfam" id="TIGR03025">
    <property type="entry name" value="EPS_sugtrans"/>
    <property type="match status" value="1"/>
</dbReference>
<dbReference type="eggNOG" id="COG2148">
    <property type="taxonomic scope" value="Bacteria"/>
</dbReference>
<dbReference type="Proteomes" id="UP000004169">
    <property type="component" value="Unassembled WGS sequence"/>
</dbReference>
<comment type="similarity">
    <text evidence="2">Belongs to the bacterial sugar transferase family.</text>
</comment>
<evidence type="ECO:0000256" key="5">
    <source>
        <dbReference type="ARBA" id="ARBA00022989"/>
    </source>
</evidence>
<feature type="transmembrane region" description="Helical" evidence="8">
    <location>
        <begin position="296"/>
        <end position="319"/>
    </location>
</feature>
<evidence type="ECO:0000256" key="6">
    <source>
        <dbReference type="ARBA" id="ARBA00023136"/>
    </source>
</evidence>
<dbReference type="OrthoDB" id="9808602at2"/>
<evidence type="ECO:0000256" key="4">
    <source>
        <dbReference type="ARBA" id="ARBA00022692"/>
    </source>
</evidence>
<name>H8FQC1_MAGML</name>
<dbReference type="Pfam" id="PF02397">
    <property type="entry name" value="Bac_transf"/>
    <property type="match status" value="1"/>
</dbReference>
<evidence type="ECO:0000259" key="9">
    <source>
        <dbReference type="Pfam" id="PF02397"/>
    </source>
</evidence>
<protein>
    <submittedName>
        <fullName evidence="10">Sugar transferase</fullName>
        <ecNumber evidence="10">2.7.8.6</ecNumber>
    </submittedName>
</protein>
<keyword evidence="4 8" id="KW-0812">Transmembrane</keyword>
<dbReference type="PANTHER" id="PTHR30576">
    <property type="entry name" value="COLANIC BIOSYNTHESIS UDP-GLUCOSE LIPID CARRIER TRANSFERASE"/>
    <property type="match status" value="1"/>
</dbReference>
<reference evidence="10 11" key="1">
    <citation type="journal article" date="2012" name="J. Bacteriol.">
        <title>Draft Genome Sequence of the Purple Photosynthetic Bacterium Phaeospirillum molischianum DSM120, a Particularly Versatile Bacterium.</title>
        <authorList>
            <person name="Duquesne K."/>
            <person name="Prima V."/>
            <person name="Ji B."/>
            <person name="Rouy Z."/>
            <person name="Medigue C."/>
            <person name="Talla E."/>
            <person name="Sturgis J.N."/>
        </authorList>
    </citation>
    <scope>NUCLEOTIDE SEQUENCE [LARGE SCALE GENOMIC DNA]</scope>
    <source>
        <strain evidence="11">DSM120</strain>
    </source>
</reference>
<dbReference type="InterPro" id="IPR017464">
    <property type="entry name" value="Sugar_tfrase_EpsB_2"/>
</dbReference>
<evidence type="ECO:0000313" key="10">
    <source>
        <dbReference type="EMBL" id="CCG40559.1"/>
    </source>
</evidence>
<dbReference type="GO" id="GO:0000271">
    <property type="term" value="P:polysaccharide biosynthetic process"/>
    <property type="evidence" value="ECO:0007669"/>
    <property type="project" value="UniProtKB-KW"/>
</dbReference>
<dbReference type="GO" id="GO:0047360">
    <property type="term" value="F:undecaprenyl-phosphate galactose phosphotransferase activity"/>
    <property type="evidence" value="ECO:0007669"/>
    <property type="project" value="UniProtKB-EC"/>
</dbReference>
<comment type="subcellular location">
    <subcellularLocation>
        <location evidence="1">Membrane</location>
        <topology evidence="1">Multi-pass membrane protein</topology>
    </subcellularLocation>
</comment>
<keyword evidence="6 8" id="KW-0472">Membrane</keyword>
<dbReference type="InterPro" id="IPR017475">
    <property type="entry name" value="EPS_sugar_tfrase"/>
</dbReference>
<keyword evidence="11" id="KW-1185">Reference proteome</keyword>
<proteinExistence type="inferred from homology"/>
<keyword evidence="7" id="KW-0270">Exopolysaccharide synthesis</keyword>
<dbReference type="RefSeq" id="WP_002726928.1">
    <property type="nucleotide sequence ID" value="NZ_CAHP01000014.1"/>
</dbReference>
<gene>
    <name evidence="10" type="ORF">PHAMO_210070</name>
</gene>
<feature type="transmembrane region" description="Helical" evidence="8">
    <location>
        <begin position="47"/>
        <end position="67"/>
    </location>
</feature>
<dbReference type="STRING" id="1150626.PHAMO_210070"/>
<keyword evidence="5 8" id="KW-1133">Transmembrane helix</keyword>
<dbReference type="NCBIfam" id="TIGR03013">
    <property type="entry name" value="EpsB_2"/>
    <property type="match status" value="1"/>
</dbReference>
<evidence type="ECO:0000256" key="7">
    <source>
        <dbReference type="ARBA" id="ARBA00023169"/>
    </source>
</evidence>
<keyword evidence="3 10" id="KW-0808">Transferase</keyword>
<evidence type="ECO:0000256" key="8">
    <source>
        <dbReference type="SAM" id="Phobius"/>
    </source>
</evidence>
<feature type="domain" description="Bacterial sugar transferase" evidence="9">
    <location>
        <begin position="291"/>
        <end position="473"/>
    </location>
</feature>
<organism evidence="10 11">
    <name type="scientific">Magnetospirillum molischianum DSM 120</name>
    <dbReference type="NCBI Taxonomy" id="1150626"/>
    <lineage>
        <taxon>Bacteria</taxon>
        <taxon>Pseudomonadati</taxon>
        <taxon>Pseudomonadota</taxon>
        <taxon>Alphaproteobacteria</taxon>
        <taxon>Rhodospirillales</taxon>
        <taxon>Rhodospirillaceae</taxon>
        <taxon>Magnetospirillum</taxon>
    </lineage>
</organism>
<evidence type="ECO:0000256" key="1">
    <source>
        <dbReference type="ARBA" id="ARBA00004141"/>
    </source>
</evidence>
<feature type="transmembrane region" description="Helical" evidence="8">
    <location>
        <begin position="113"/>
        <end position="139"/>
    </location>
</feature>
<evidence type="ECO:0000313" key="11">
    <source>
        <dbReference type="Proteomes" id="UP000004169"/>
    </source>
</evidence>
<feature type="transmembrane region" description="Helical" evidence="8">
    <location>
        <begin position="79"/>
        <end position="101"/>
    </location>
</feature>
<dbReference type="InterPro" id="IPR003362">
    <property type="entry name" value="Bact_transf"/>
</dbReference>